<feature type="domain" description="C2H2-type" evidence="8">
    <location>
        <begin position="399"/>
        <end position="422"/>
    </location>
</feature>
<dbReference type="Pfam" id="PF00096">
    <property type="entry name" value="zf-C2H2"/>
    <property type="match status" value="3"/>
</dbReference>
<gene>
    <name evidence="9" type="ORF">ABMA28_017215</name>
</gene>
<dbReference type="Proteomes" id="UP001549921">
    <property type="component" value="Unassembled WGS sequence"/>
</dbReference>
<evidence type="ECO:0000259" key="8">
    <source>
        <dbReference type="PROSITE" id="PS50157"/>
    </source>
</evidence>
<keyword evidence="6" id="KW-0539">Nucleus</keyword>
<protein>
    <recommendedName>
        <fullName evidence="8">C2H2-type domain-containing protein</fullName>
    </recommendedName>
</protein>
<keyword evidence="2" id="KW-0479">Metal-binding</keyword>
<evidence type="ECO:0000256" key="4">
    <source>
        <dbReference type="ARBA" id="ARBA00022771"/>
    </source>
</evidence>
<feature type="domain" description="C2H2-type" evidence="8">
    <location>
        <begin position="493"/>
        <end position="520"/>
    </location>
</feature>
<dbReference type="GO" id="GO:0005634">
    <property type="term" value="C:nucleus"/>
    <property type="evidence" value="ECO:0007669"/>
    <property type="project" value="UniProtKB-SubCell"/>
</dbReference>
<sequence length="551" mass="63539">MEFNSDQEAIRLIREQDVCLCCLTSDVKFVSLSTCKHTSFFEYFFKFKFQYENAVICYVCHHHVTKFELFKEQVEESLGILWNAQTQPALLTKKFLNLDRSKTKQTTYTNNIDVKIETLVEHTEINLSDSNTEQAGYEILTEVKVENESLDLETDLPLSQIRKEIKKVKKKKKKPSKKVSTQKSTNIECKTKLSEKYEGKIAIVTLSTEEMMLERERDAMKESYLKLPYKCENCITGFDHELTLKEHVEKRHGEKKGSFVCEICKSVLSTVTSYREHSKRHFRRYECQECGKRNNNVYSVVKHYNEQHGTIETNYTCQECGFTTDSHRGYRYHRDKHKQKAACAICGSTFVGRAGLKVHMYTVHKHSSRVYSCATCPKVYNTKSGLAAHTATHSTTNAAFCVQCGTHFRTEQGLAHHLKTHSAHICDDDKRFTCDECGSKFLTKTALQEHIDFVHLKNIKHECAKCPKVFKNGSALRRHENFVHKKLRPPRNKICDHCGRGFTTLSILQSHIRTHTGERPLQCPNCPASFAHSAALYTHNKLLHNSARNQN</sequence>
<dbReference type="SUPFAM" id="SSF57667">
    <property type="entry name" value="beta-beta-alpha zinc fingers"/>
    <property type="match status" value="3"/>
</dbReference>
<keyword evidence="3" id="KW-0677">Repeat</keyword>
<feature type="domain" description="C2H2-type" evidence="8">
    <location>
        <begin position="229"/>
        <end position="257"/>
    </location>
</feature>
<reference evidence="9 10" key="1">
    <citation type="submission" date="2024-06" db="EMBL/GenBank/DDBJ databases">
        <title>A chromosome-level genome assembly of beet webworm, Loxostege sticticalis.</title>
        <authorList>
            <person name="Zhang Y."/>
        </authorList>
    </citation>
    <scope>NUCLEOTIDE SEQUENCE [LARGE SCALE GENOMIC DNA]</scope>
    <source>
        <strain evidence="9">AQ028</strain>
        <tissue evidence="9">Male pupae</tissue>
    </source>
</reference>
<dbReference type="Gene3D" id="3.30.160.60">
    <property type="entry name" value="Classic Zinc Finger"/>
    <property type="match status" value="6"/>
</dbReference>
<comment type="caution">
    <text evidence="9">The sequence shown here is derived from an EMBL/GenBank/DDBJ whole genome shotgun (WGS) entry which is preliminary data.</text>
</comment>
<dbReference type="SMART" id="SM00355">
    <property type="entry name" value="ZnF_C2H2"/>
    <property type="match status" value="11"/>
</dbReference>
<proteinExistence type="predicted"/>
<name>A0ABD0S231_LOXSC</name>
<dbReference type="GO" id="GO:0008270">
    <property type="term" value="F:zinc ion binding"/>
    <property type="evidence" value="ECO:0007669"/>
    <property type="project" value="UniProtKB-KW"/>
</dbReference>
<dbReference type="AlphaFoldDB" id="A0ABD0S231"/>
<feature type="domain" description="C2H2-type" evidence="8">
    <location>
        <begin position="285"/>
        <end position="308"/>
    </location>
</feature>
<evidence type="ECO:0000256" key="1">
    <source>
        <dbReference type="ARBA" id="ARBA00004123"/>
    </source>
</evidence>
<dbReference type="PROSITE" id="PS50157">
    <property type="entry name" value="ZINC_FINGER_C2H2_2"/>
    <property type="match status" value="9"/>
</dbReference>
<dbReference type="PROSITE" id="PS00028">
    <property type="entry name" value="ZINC_FINGER_C2H2_1"/>
    <property type="match status" value="9"/>
</dbReference>
<feature type="domain" description="C2H2-type" evidence="8">
    <location>
        <begin position="341"/>
        <end position="369"/>
    </location>
</feature>
<evidence type="ECO:0000256" key="6">
    <source>
        <dbReference type="ARBA" id="ARBA00023242"/>
    </source>
</evidence>
<feature type="domain" description="C2H2-type" evidence="8">
    <location>
        <begin position="432"/>
        <end position="455"/>
    </location>
</feature>
<comment type="subcellular location">
    <subcellularLocation>
        <location evidence="1">Nucleus</location>
    </subcellularLocation>
</comment>
<keyword evidence="4 7" id="KW-0863">Zinc-finger</keyword>
<keyword evidence="5" id="KW-0862">Zinc</keyword>
<dbReference type="InterPro" id="IPR013087">
    <property type="entry name" value="Znf_C2H2_type"/>
</dbReference>
<dbReference type="PANTHER" id="PTHR24406">
    <property type="entry name" value="TRANSCRIPTIONAL REPRESSOR CTCFL-RELATED"/>
    <property type="match status" value="1"/>
</dbReference>
<evidence type="ECO:0000256" key="2">
    <source>
        <dbReference type="ARBA" id="ARBA00022723"/>
    </source>
</evidence>
<organism evidence="9 10">
    <name type="scientific">Loxostege sticticalis</name>
    <name type="common">Beet webworm moth</name>
    <dbReference type="NCBI Taxonomy" id="481309"/>
    <lineage>
        <taxon>Eukaryota</taxon>
        <taxon>Metazoa</taxon>
        <taxon>Ecdysozoa</taxon>
        <taxon>Arthropoda</taxon>
        <taxon>Hexapoda</taxon>
        <taxon>Insecta</taxon>
        <taxon>Pterygota</taxon>
        <taxon>Neoptera</taxon>
        <taxon>Endopterygota</taxon>
        <taxon>Lepidoptera</taxon>
        <taxon>Glossata</taxon>
        <taxon>Ditrysia</taxon>
        <taxon>Pyraloidea</taxon>
        <taxon>Crambidae</taxon>
        <taxon>Pyraustinae</taxon>
        <taxon>Loxostege</taxon>
    </lineage>
</organism>
<evidence type="ECO:0000313" key="10">
    <source>
        <dbReference type="Proteomes" id="UP001549921"/>
    </source>
</evidence>
<dbReference type="EMBL" id="JBEDNZ010000043">
    <property type="protein sequence ID" value="KAL0803305.1"/>
    <property type="molecule type" value="Genomic_DNA"/>
</dbReference>
<feature type="domain" description="C2H2-type" evidence="8">
    <location>
        <begin position="461"/>
        <end position="489"/>
    </location>
</feature>
<accession>A0ABD0S231</accession>
<dbReference type="FunFam" id="3.30.160.60:FF:000072">
    <property type="entry name" value="zinc finger protein 143 isoform X1"/>
    <property type="match status" value="1"/>
</dbReference>
<evidence type="ECO:0000313" key="9">
    <source>
        <dbReference type="EMBL" id="KAL0803305.1"/>
    </source>
</evidence>
<feature type="domain" description="C2H2-type" evidence="8">
    <location>
        <begin position="521"/>
        <end position="549"/>
    </location>
</feature>
<feature type="domain" description="C2H2-type" evidence="8">
    <location>
        <begin position="371"/>
        <end position="398"/>
    </location>
</feature>
<evidence type="ECO:0000256" key="7">
    <source>
        <dbReference type="PROSITE-ProRule" id="PRU00042"/>
    </source>
</evidence>
<dbReference type="InterPro" id="IPR050888">
    <property type="entry name" value="ZnF_C2H2-type_TF"/>
</dbReference>
<evidence type="ECO:0000256" key="3">
    <source>
        <dbReference type="ARBA" id="ARBA00022737"/>
    </source>
</evidence>
<evidence type="ECO:0000256" key="5">
    <source>
        <dbReference type="ARBA" id="ARBA00022833"/>
    </source>
</evidence>
<dbReference type="InterPro" id="IPR036236">
    <property type="entry name" value="Znf_C2H2_sf"/>
</dbReference>